<protein>
    <submittedName>
        <fullName evidence="1">Uncharacterized protein</fullName>
    </submittedName>
</protein>
<reference evidence="1 2" key="1">
    <citation type="submission" date="2007-06" db="EMBL/GenBank/DDBJ databases">
        <authorList>
            <person name="Shimkets L."/>
            <person name="Ferriera S."/>
            <person name="Johnson J."/>
            <person name="Kravitz S."/>
            <person name="Beeson K."/>
            <person name="Sutton G."/>
            <person name="Rogers Y.-H."/>
            <person name="Friedman R."/>
            <person name="Frazier M."/>
            <person name="Venter J.C."/>
        </authorList>
    </citation>
    <scope>NUCLEOTIDE SEQUENCE [LARGE SCALE GENOMIC DNA]</scope>
    <source>
        <strain evidence="1 2">SIR-1</strain>
    </source>
</reference>
<name>A6G637_9BACT</name>
<sequence length="170" mass="18990">MLPAMSSLGSSLTNMSLTHMNLGEGTFVEAVRREVLDFHVFLTEWKTGRMDRDLGVVEARMRAFETNFRYITPGGVLRSVGALRLWFAEGHGADPSLNIEVRGFRILREHAEGALVFYEEHQHSKVNPSARISTAYFVPTKSQAVGEEPKIGAAWAHLHEAWLPDGKPKS</sequence>
<dbReference type="InterPro" id="IPR032710">
    <property type="entry name" value="NTF2-like_dom_sf"/>
</dbReference>
<dbReference type="AlphaFoldDB" id="A6G637"/>
<dbReference type="EMBL" id="ABCS01000028">
    <property type="protein sequence ID" value="EDM78639.1"/>
    <property type="molecule type" value="Genomic_DNA"/>
</dbReference>
<gene>
    <name evidence="1" type="ORF">PPSIR1_29348</name>
</gene>
<comment type="caution">
    <text evidence="1">The sequence shown here is derived from an EMBL/GenBank/DDBJ whole genome shotgun (WGS) entry which is preliminary data.</text>
</comment>
<dbReference type="Gene3D" id="3.10.450.50">
    <property type="match status" value="1"/>
</dbReference>
<keyword evidence="2" id="KW-1185">Reference proteome</keyword>
<evidence type="ECO:0000313" key="2">
    <source>
        <dbReference type="Proteomes" id="UP000005801"/>
    </source>
</evidence>
<organism evidence="1 2">
    <name type="scientific">Plesiocystis pacifica SIR-1</name>
    <dbReference type="NCBI Taxonomy" id="391625"/>
    <lineage>
        <taxon>Bacteria</taxon>
        <taxon>Pseudomonadati</taxon>
        <taxon>Myxococcota</taxon>
        <taxon>Polyangia</taxon>
        <taxon>Nannocystales</taxon>
        <taxon>Nannocystaceae</taxon>
        <taxon>Plesiocystis</taxon>
    </lineage>
</organism>
<accession>A6G637</accession>
<evidence type="ECO:0000313" key="1">
    <source>
        <dbReference type="EMBL" id="EDM78639.1"/>
    </source>
</evidence>
<dbReference type="Proteomes" id="UP000005801">
    <property type="component" value="Unassembled WGS sequence"/>
</dbReference>
<dbReference type="SUPFAM" id="SSF54427">
    <property type="entry name" value="NTF2-like"/>
    <property type="match status" value="1"/>
</dbReference>
<dbReference type="eggNOG" id="COG4460">
    <property type="taxonomic scope" value="Bacteria"/>
</dbReference>
<proteinExistence type="predicted"/>